<proteinExistence type="predicted"/>
<organism evidence="2 3">
    <name type="scientific">Gordonia araii NBRC 100433</name>
    <dbReference type="NCBI Taxonomy" id="1073574"/>
    <lineage>
        <taxon>Bacteria</taxon>
        <taxon>Bacillati</taxon>
        <taxon>Actinomycetota</taxon>
        <taxon>Actinomycetes</taxon>
        <taxon>Mycobacteriales</taxon>
        <taxon>Gordoniaceae</taxon>
        <taxon>Gordonia</taxon>
    </lineage>
</organism>
<dbReference type="STRING" id="1073574.GOARA_011_00020"/>
<sequence length="137" mass="14161">MFTEPAPRSTTHLVAARAAGIIAATAALGLALTPATASAANYKNGSFSGTGTYTLPVGTSDLGVQMALANNVVRSASVTYSALPISREFQTRWWNASRGKIVGKNIDQIHVGKTAGSSLTPNGFNGALAQIKSQARR</sequence>
<keyword evidence="3" id="KW-1185">Reference proteome</keyword>
<evidence type="ECO:0000313" key="3">
    <source>
        <dbReference type="Proteomes" id="UP000035088"/>
    </source>
</evidence>
<dbReference type="RefSeq" id="WP_007320466.1">
    <property type="nucleotide sequence ID" value="NZ_BAEE01000011.1"/>
</dbReference>
<name>G7GXR1_9ACTN</name>
<reference evidence="2 3" key="1">
    <citation type="submission" date="2011-11" db="EMBL/GenBank/DDBJ databases">
        <title>Whole genome shotgun sequence of Gordonia araii NBRC 100433.</title>
        <authorList>
            <person name="Yoshida Y."/>
            <person name="Hosoyama A."/>
            <person name="Tsuchikane K."/>
            <person name="Katsumata H."/>
            <person name="Yamazaki S."/>
            <person name="Fujita N."/>
        </authorList>
    </citation>
    <scope>NUCLEOTIDE SEQUENCE [LARGE SCALE GENOMIC DNA]</scope>
    <source>
        <strain evidence="2 3">NBRC 100433</strain>
    </source>
</reference>
<protein>
    <submittedName>
        <fullName evidence="2">Uncharacterized protein</fullName>
    </submittedName>
</protein>
<comment type="caution">
    <text evidence="2">The sequence shown here is derived from an EMBL/GenBank/DDBJ whole genome shotgun (WGS) entry which is preliminary data.</text>
</comment>
<accession>G7GXR1</accession>
<feature type="signal peptide" evidence="1">
    <location>
        <begin position="1"/>
        <end position="39"/>
    </location>
</feature>
<feature type="chain" id="PRO_5003494984" evidence="1">
    <location>
        <begin position="40"/>
        <end position="137"/>
    </location>
</feature>
<dbReference type="EMBL" id="BAEE01000011">
    <property type="protein sequence ID" value="GAB08386.1"/>
    <property type="molecule type" value="Genomic_DNA"/>
</dbReference>
<dbReference type="Proteomes" id="UP000035088">
    <property type="component" value="Unassembled WGS sequence"/>
</dbReference>
<dbReference type="OrthoDB" id="4232596at2"/>
<dbReference type="AlphaFoldDB" id="G7GXR1"/>
<keyword evidence="1" id="KW-0732">Signal</keyword>
<evidence type="ECO:0000256" key="1">
    <source>
        <dbReference type="SAM" id="SignalP"/>
    </source>
</evidence>
<evidence type="ECO:0000313" key="2">
    <source>
        <dbReference type="EMBL" id="GAB08386.1"/>
    </source>
</evidence>
<gene>
    <name evidence="2" type="ORF">GOARA_011_00020</name>
</gene>